<dbReference type="InterPro" id="IPR001173">
    <property type="entry name" value="Glyco_trans_2-like"/>
</dbReference>
<keyword evidence="3" id="KW-1185">Reference proteome</keyword>
<reference evidence="3" key="1">
    <citation type="submission" date="2023-07" db="EMBL/GenBank/DDBJ databases">
        <authorList>
            <person name="Yue Y."/>
        </authorList>
    </citation>
    <scope>NUCLEOTIDE SEQUENCE [LARGE SCALE GENOMIC DNA]</scope>
    <source>
        <strain evidence="3">D23</strain>
    </source>
</reference>
<dbReference type="PANTHER" id="PTHR43685">
    <property type="entry name" value="GLYCOSYLTRANSFERASE"/>
    <property type="match status" value="1"/>
</dbReference>
<accession>A0ABS7XPP2</accession>
<dbReference type="Pfam" id="PF00535">
    <property type="entry name" value="Glycos_transf_2"/>
    <property type="match status" value="1"/>
</dbReference>
<dbReference type="InterPro" id="IPR050834">
    <property type="entry name" value="Glycosyltransf_2"/>
</dbReference>
<evidence type="ECO:0000313" key="3">
    <source>
        <dbReference type="Proteomes" id="UP001198901"/>
    </source>
</evidence>
<dbReference type="RefSeq" id="WP_224526816.1">
    <property type="nucleotide sequence ID" value="NZ_JAIUJR010000002.1"/>
</dbReference>
<evidence type="ECO:0000259" key="1">
    <source>
        <dbReference type="Pfam" id="PF00535"/>
    </source>
</evidence>
<dbReference type="SUPFAM" id="SSF53448">
    <property type="entry name" value="Nucleotide-diphospho-sugar transferases"/>
    <property type="match status" value="1"/>
</dbReference>
<dbReference type="PANTHER" id="PTHR43685:SF2">
    <property type="entry name" value="GLYCOSYLTRANSFERASE 2-LIKE DOMAIN-CONTAINING PROTEIN"/>
    <property type="match status" value="1"/>
</dbReference>
<feature type="domain" description="Glycosyltransferase 2-like" evidence="1">
    <location>
        <begin position="6"/>
        <end position="158"/>
    </location>
</feature>
<name>A0ABS7XPP2_9FLAO</name>
<protein>
    <submittedName>
        <fullName evidence="2">Glycosyltransferase</fullName>
    </submittedName>
</protein>
<dbReference type="Proteomes" id="UP001198901">
    <property type="component" value="Unassembled WGS sequence"/>
</dbReference>
<dbReference type="CDD" id="cd00761">
    <property type="entry name" value="Glyco_tranf_GTA_type"/>
    <property type="match status" value="1"/>
</dbReference>
<proteinExistence type="predicted"/>
<dbReference type="EMBL" id="JAIUJR010000002">
    <property type="protein sequence ID" value="MCA0131982.1"/>
    <property type="molecule type" value="Genomic_DNA"/>
</dbReference>
<sequence length="267" mass="31412">MKPLLSIVIPCYKSEFTLQETLESVVNQDFDSWEALIINDGSPDNLETIALKWVQKDTRFKYFKKENEGLGKTRNYGIKKAQGDIILPLDSDNKIRPNFVKENIKKFDSDSKIGVIYGNAEYFGEKEGAWIVGTFDKHRLLYHNYIDACALIRKSVLEQVNCFEENLPFQGHEDWDLWLKIMASKFDFLYVDKITFDYRVTHNSMIKSFDDDMLNANISFIKNKHSNLYIQAMSELYEENVLLKYELKNSKKIRFLQKLRNIKKRLS</sequence>
<evidence type="ECO:0000313" key="2">
    <source>
        <dbReference type="EMBL" id="MCA0131982.1"/>
    </source>
</evidence>
<gene>
    <name evidence="2" type="ORF">LBU54_05255</name>
</gene>
<comment type="caution">
    <text evidence="2">The sequence shown here is derived from an EMBL/GenBank/DDBJ whole genome shotgun (WGS) entry which is preliminary data.</text>
</comment>
<organism evidence="2 3">
    <name type="scientific">Winogradskyella alexanderae</name>
    <dbReference type="NCBI Taxonomy" id="2877123"/>
    <lineage>
        <taxon>Bacteria</taxon>
        <taxon>Pseudomonadati</taxon>
        <taxon>Bacteroidota</taxon>
        <taxon>Flavobacteriia</taxon>
        <taxon>Flavobacteriales</taxon>
        <taxon>Flavobacteriaceae</taxon>
        <taxon>Winogradskyella</taxon>
    </lineage>
</organism>
<dbReference type="InterPro" id="IPR029044">
    <property type="entry name" value="Nucleotide-diphossugar_trans"/>
</dbReference>
<dbReference type="Gene3D" id="3.90.550.10">
    <property type="entry name" value="Spore Coat Polysaccharide Biosynthesis Protein SpsA, Chain A"/>
    <property type="match status" value="1"/>
</dbReference>